<protein>
    <submittedName>
        <fullName evidence="2">Phosphoadenosine phosphosulfate reductase</fullName>
    </submittedName>
</protein>
<keyword evidence="3" id="KW-1185">Reference proteome</keyword>
<gene>
    <name evidence="2" type="ORF">CFR76_10275</name>
</gene>
<comment type="caution">
    <text evidence="2">The sequence shown here is derived from an EMBL/GenBank/DDBJ whole genome shotgun (WGS) entry which is preliminary data.</text>
</comment>
<dbReference type="AlphaFoldDB" id="A0A2V4RHA0"/>
<dbReference type="PANTHER" id="PTHR43196:SF2">
    <property type="entry name" value="PHOSPHOADENOSINE PHOSPHOSULFATE REDUCTASE"/>
    <property type="match status" value="1"/>
</dbReference>
<organism evidence="2 3">
    <name type="scientific">Komagataeibacter swingsii</name>
    <dbReference type="NCBI Taxonomy" id="215220"/>
    <lineage>
        <taxon>Bacteria</taxon>
        <taxon>Pseudomonadati</taxon>
        <taxon>Pseudomonadota</taxon>
        <taxon>Alphaproteobacteria</taxon>
        <taxon>Acetobacterales</taxon>
        <taxon>Acetobacteraceae</taxon>
        <taxon>Komagataeibacter</taxon>
    </lineage>
</organism>
<dbReference type="Pfam" id="PF01507">
    <property type="entry name" value="PAPS_reduct"/>
    <property type="match status" value="1"/>
</dbReference>
<dbReference type="RefSeq" id="WP_110557067.1">
    <property type="nucleotide sequence ID" value="NZ_NKUB01000012.1"/>
</dbReference>
<accession>A0A2V4RHA0</accession>
<evidence type="ECO:0000259" key="1">
    <source>
        <dbReference type="Pfam" id="PF01507"/>
    </source>
</evidence>
<dbReference type="InterPro" id="IPR002500">
    <property type="entry name" value="PAPS_reduct_dom"/>
</dbReference>
<feature type="domain" description="Phosphoadenosine phosphosulphate reductase" evidence="1">
    <location>
        <begin position="171"/>
        <end position="251"/>
    </location>
</feature>
<name>A0A2V4RHA0_9PROT</name>
<dbReference type="SUPFAM" id="SSF52402">
    <property type="entry name" value="Adenine nucleotide alpha hydrolases-like"/>
    <property type="match status" value="1"/>
</dbReference>
<dbReference type="EMBL" id="NKUB01000012">
    <property type="protein sequence ID" value="PYD69236.1"/>
    <property type="molecule type" value="Genomic_DNA"/>
</dbReference>
<dbReference type="InterPro" id="IPR050128">
    <property type="entry name" value="Sulfate_adenylyltrnsfr_sub2"/>
</dbReference>
<proteinExistence type="predicted"/>
<dbReference type="Gene3D" id="3.40.50.620">
    <property type="entry name" value="HUPs"/>
    <property type="match status" value="1"/>
</dbReference>
<dbReference type="InterPro" id="IPR014729">
    <property type="entry name" value="Rossmann-like_a/b/a_fold"/>
</dbReference>
<reference evidence="2 3" key="1">
    <citation type="submission" date="2017-07" db="EMBL/GenBank/DDBJ databases">
        <title>A draft genome sequence of Komagataeibacter swingsii LMG 22125.</title>
        <authorList>
            <person name="Skraban J."/>
            <person name="Cleenwerck I."/>
            <person name="Vandamme P."/>
            <person name="Trcek J."/>
        </authorList>
    </citation>
    <scope>NUCLEOTIDE SEQUENCE [LARGE SCALE GENOMIC DNA]</scope>
    <source>
        <strain evidence="2 3">LMG 22125</strain>
    </source>
</reference>
<dbReference type="Proteomes" id="UP000247371">
    <property type="component" value="Unassembled WGS sequence"/>
</dbReference>
<sequence length="343" mass="38516">MSMVTASLSSRLGTVVSGQGEMPDLARYDHVIVACSFGKDSLASTLHLLEKGVAPQRIEWWHHLVDDDGDVFDWPHVPDYGRHLAAALGVRLHFSARQGGIVREMLRDNAPTAPVWFDTPTGRVTVGGKGPPNTRRRFPQVSANLSVRWCSPYAKIMVADGALRNQARFSHARTLFVTGERAAESANRARYAVFERHRADCRDGRIRRHIDHWRPVHAWSEAAVWQILRRHGVIPPLPYQLGFGRLSCLTCVFMSADQAATLRHMDPDRFARLCEWERAFGCTIRRDRDLGTLANGGTVYGPVRRHPDLVRRALCHRWRGRVLTSPEQWVLPAGAFGESAGPV</sequence>
<evidence type="ECO:0000313" key="2">
    <source>
        <dbReference type="EMBL" id="PYD69236.1"/>
    </source>
</evidence>
<dbReference type="GO" id="GO:0003824">
    <property type="term" value="F:catalytic activity"/>
    <property type="evidence" value="ECO:0007669"/>
    <property type="project" value="InterPro"/>
</dbReference>
<evidence type="ECO:0000313" key="3">
    <source>
        <dbReference type="Proteomes" id="UP000247371"/>
    </source>
</evidence>
<dbReference type="PANTHER" id="PTHR43196">
    <property type="entry name" value="SULFATE ADENYLYLTRANSFERASE SUBUNIT 2"/>
    <property type="match status" value="1"/>
</dbReference>